<keyword evidence="5 9" id="KW-0999">Mitochondrion inner membrane</keyword>
<evidence type="ECO:0000256" key="8">
    <source>
        <dbReference type="ARBA" id="ARBA00023136"/>
    </source>
</evidence>
<dbReference type="GO" id="GO:0005743">
    <property type="term" value="C:mitochondrial inner membrane"/>
    <property type="evidence" value="ECO:0007669"/>
    <property type="project" value="UniProtKB-SubCell"/>
</dbReference>
<accession>A0A1L8DZW1</accession>
<keyword evidence="4 9" id="KW-0812">Transmembrane</keyword>
<evidence type="ECO:0000256" key="4">
    <source>
        <dbReference type="ARBA" id="ARBA00022692"/>
    </source>
</evidence>
<evidence type="ECO:0000256" key="5">
    <source>
        <dbReference type="ARBA" id="ARBA00022792"/>
    </source>
</evidence>
<evidence type="ECO:0000256" key="2">
    <source>
        <dbReference type="ARBA" id="ARBA00006416"/>
    </source>
</evidence>
<dbReference type="InterPro" id="IPR005336">
    <property type="entry name" value="MPC"/>
</dbReference>
<name>A0A1L8DZW1_9DIPT</name>
<dbReference type="AlphaFoldDB" id="A0A1L8DZW1"/>
<dbReference type="GO" id="GO:0006850">
    <property type="term" value="P:pyruvate import into mitochondria"/>
    <property type="evidence" value="ECO:0007669"/>
    <property type="project" value="InterPro"/>
</dbReference>
<evidence type="ECO:0000256" key="9">
    <source>
        <dbReference type="RuleBase" id="RU363100"/>
    </source>
</evidence>
<evidence type="ECO:0000256" key="6">
    <source>
        <dbReference type="ARBA" id="ARBA00022989"/>
    </source>
</evidence>
<evidence type="ECO:0000256" key="1">
    <source>
        <dbReference type="ARBA" id="ARBA00004448"/>
    </source>
</evidence>
<sequence length="125" mass="14054">MSKSLGRKLFDNLKSKEFREYLMSTHFWGPIANWGIPLAALADIRKDPKIISGKMTTALCLYSAIFMRFAWMVQPRNLLLFACHITNFSAQSVQGGRFINYNYLGGNKNVPAAVEPPKDAAPTKQ</sequence>
<evidence type="ECO:0000256" key="3">
    <source>
        <dbReference type="ARBA" id="ARBA00022448"/>
    </source>
</evidence>
<keyword evidence="3 9" id="KW-0813">Transport</keyword>
<organism evidence="10">
    <name type="scientific">Nyssomyia neivai</name>
    <dbReference type="NCBI Taxonomy" id="330878"/>
    <lineage>
        <taxon>Eukaryota</taxon>
        <taxon>Metazoa</taxon>
        <taxon>Ecdysozoa</taxon>
        <taxon>Arthropoda</taxon>
        <taxon>Hexapoda</taxon>
        <taxon>Insecta</taxon>
        <taxon>Pterygota</taxon>
        <taxon>Neoptera</taxon>
        <taxon>Endopterygota</taxon>
        <taxon>Diptera</taxon>
        <taxon>Nematocera</taxon>
        <taxon>Psychodoidea</taxon>
        <taxon>Psychodidae</taxon>
        <taxon>Nyssomyia</taxon>
    </lineage>
</organism>
<dbReference type="PANTHER" id="PTHR14154">
    <property type="entry name" value="UPF0041 BRAIN PROTEIN 44-RELATED"/>
    <property type="match status" value="1"/>
</dbReference>
<proteinExistence type="inferred from homology"/>
<keyword evidence="8 9" id="KW-0472">Membrane</keyword>
<comment type="subcellular location">
    <subcellularLocation>
        <location evidence="1 9">Mitochondrion inner membrane</location>
        <topology evidence="1 9">Multi-pass membrane protein</topology>
    </subcellularLocation>
</comment>
<keyword evidence="7 9" id="KW-0496">Mitochondrion</keyword>
<keyword evidence="6 9" id="KW-1133">Transmembrane helix</keyword>
<comment type="caution">
    <text evidence="9">Lacks conserved residue(s) required for the propagation of feature annotation.</text>
</comment>
<comment type="similarity">
    <text evidence="2 9">Belongs to the mitochondrial pyruvate carrier (MPC) (TC 2.A.105) family.</text>
</comment>
<reference evidence="10" key="1">
    <citation type="submission" date="2016-12" db="EMBL/GenBank/DDBJ databases">
        <title>An insight into the sialome and mialome of the sand fly, Nyssomyia neivai.</title>
        <authorList>
            <person name="Sebastian V."/>
            <person name="Goulart T.M."/>
            <person name="Oliveira W."/>
            <person name="Calvo E."/>
            <person name="Oliveira L.F."/>
            <person name="Pinto M.C."/>
            <person name="Rosselino A.M."/>
            <person name="Ribeiro J.M."/>
        </authorList>
    </citation>
    <scope>NUCLEOTIDE SEQUENCE</scope>
</reference>
<keyword evidence="10" id="KW-0670">Pyruvate</keyword>
<comment type="function">
    <text evidence="9">Mediates the uptake of pyruvate into mitochondria.</text>
</comment>
<protein>
    <recommendedName>
        <fullName evidence="9">Mitochondrial pyruvate carrier</fullName>
    </recommendedName>
</protein>
<dbReference type="Pfam" id="PF03650">
    <property type="entry name" value="MPC"/>
    <property type="match status" value="1"/>
</dbReference>
<evidence type="ECO:0000256" key="7">
    <source>
        <dbReference type="ARBA" id="ARBA00023128"/>
    </source>
</evidence>
<feature type="transmembrane region" description="Helical" evidence="9">
    <location>
        <begin position="50"/>
        <end position="71"/>
    </location>
</feature>
<evidence type="ECO:0000313" key="10">
    <source>
        <dbReference type="EMBL" id="JAV11936.1"/>
    </source>
</evidence>
<dbReference type="EMBL" id="GFDF01002148">
    <property type="protein sequence ID" value="JAV11936.1"/>
    <property type="molecule type" value="Transcribed_RNA"/>
</dbReference>